<dbReference type="AlphaFoldDB" id="A0A4R6FXA1"/>
<gene>
    <name evidence="1" type="ORF">EV664_101103</name>
</gene>
<evidence type="ECO:0000313" key="2">
    <source>
        <dbReference type="Proteomes" id="UP000295493"/>
    </source>
</evidence>
<comment type="caution">
    <text evidence="1">The sequence shown here is derived from an EMBL/GenBank/DDBJ whole genome shotgun (WGS) entry which is preliminary data.</text>
</comment>
<organism evidence="1 2">
    <name type="scientific">Stakelama pacifica</name>
    <dbReference type="NCBI Taxonomy" id="517720"/>
    <lineage>
        <taxon>Bacteria</taxon>
        <taxon>Pseudomonadati</taxon>
        <taxon>Pseudomonadota</taxon>
        <taxon>Alphaproteobacteria</taxon>
        <taxon>Sphingomonadales</taxon>
        <taxon>Sphingomonadaceae</taxon>
        <taxon>Stakelama</taxon>
    </lineage>
</organism>
<accession>A0A4R6FXA1</accession>
<reference evidence="1 2" key="1">
    <citation type="submission" date="2019-03" db="EMBL/GenBank/DDBJ databases">
        <title>Genomic Encyclopedia of Type Strains, Phase IV (KMG-IV): sequencing the most valuable type-strain genomes for metagenomic binning, comparative biology and taxonomic classification.</title>
        <authorList>
            <person name="Goeker M."/>
        </authorList>
    </citation>
    <scope>NUCLEOTIDE SEQUENCE [LARGE SCALE GENOMIC DNA]</scope>
    <source>
        <strain evidence="1 2">DSM 25059</strain>
    </source>
</reference>
<evidence type="ECO:0008006" key="3">
    <source>
        <dbReference type="Google" id="ProtNLM"/>
    </source>
</evidence>
<sequence>MRNREHLGCEVCWFVFEGHEGVSNHVNRVFTKNEIKCCHTDTMTRLNYPRKRR</sequence>
<evidence type="ECO:0000313" key="1">
    <source>
        <dbReference type="EMBL" id="TDN86532.1"/>
    </source>
</evidence>
<dbReference type="Proteomes" id="UP000295493">
    <property type="component" value="Unassembled WGS sequence"/>
</dbReference>
<dbReference type="EMBL" id="SNWD01000001">
    <property type="protein sequence ID" value="TDN86532.1"/>
    <property type="molecule type" value="Genomic_DNA"/>
</dbReference>
<keyword evidence="2" id="KW-1185">Reference proteome</keyword>
<protein>
    <recommendedName>
        <fullName evidence="3">C2H2-type domain-containing protein</fullName>
    </recommendedName>
</protein>
<name>A0A4R6FXA1_9SPHN</name>
<proteinExistence type="predicted"/>